<proteinExistence type="predicted"/>
<name>A0ACD3B0S4_9AGAR</name>
<reference evidence="1 2" key="1">
    <citation type="journal article" date="2019" name="Nat. Ecol. Evol.">
        <title>Megaphylogeny resolves global patterns of mushroom evolution.</title>
        <authorList>
            <person name="Varga T."/>
            <person name="Krizsan K."/>
            <person name="Foldi C."/>
            <person name="Dima B."/>
            <person name="Sanchez-Garcia M."/>
            <person name="Sanchez-Ramirez S."/>
            <person name="Szollosi G.J."/>
            <person name="Szarkandi J.G."/>
            <person name="Papp V."/>
            <person name="Albert L."/>
            <person name="Andreopoulos W."/>
            <person name="Angelini C."/>
            <person name="Antonin V."/>
            <person name="Barry K.W."/>
            <person name="Bougher N.L."/>
            <person name="Buchanan P."/>
            <person name="Buyck B."/>
            <person name="Bense V."/>
            <person name="Catcheside P."/>
            <person name="Chovatia M."/>
            <person name="Cooper J."/>
            <person name="Damon W."/>
            <person name="Desjardin D."/>
            <person name="Finy P."/>
            <person name="Geml J."/>
            <person name="Haridas S."/>
            <person name="Hughes K."/>
            <person name="Justo A."/>
            <person name="Karasinski D."/>
            <person name="Kautmanova I."/>
            <person name="Kiss B."/>
            <person name="Kocsube S."/>
            <person name="Kotiranta H."/>
            <person name="LaButti K.M."/>
            <person name="Lechner B.E."/>
            <person name="Liimatainen K."/>
            <person name="Lipzen A."/>
            <person name="Lukacs Z."/>
            <person name="Mihaltcheva S."/>
            <person name="Morgado L.N."/>
            <person name="Niskanen T."/>
            <person name="Noordeloos M.E."/>
            <person name="Ohm R.A."/>
            <person name="Ortiz-Santana B."/>
            <person name="Ovrebo C."/>
            <person name="Racz N."/>
            <person name="Riley R."/>
            <person name="Savchenko A."/>
            <person name="Shiryaev A."/>
            <person name="Soop K."/>
            <person name="Spirin V."/>
            <person name="Szebenyi C."/>
            <person name="Tomsovsky M."/>
            <person name="Tulloss R.E."/>
            <person name="Uehling J."/>
            <person name="Grigoriev I.V."/>
            <person name="Vagvolgyi C."/>
            <person name="Papp T."/>
            <person name="Martin F.M."/>
            <person name="Miettinen O."/>
            <person name="Hibbett D.S."/>
            <person name="Nagy L.G."/>
        </authorList>
    </citation>
    <scope>NUCLEOTIDE SEQUENCE [LARGE SCALE GENOMIC DNA]</scope>
    <source>
        <strain evidence="1 2">NL-1719</strain>
    </source>
</reference>
<keyword evidence="2" id="KW-1185">Reference proteome</keyword>
<evidence type="ECO:0000313" key="2">
    <source>
        <dbReference type="Proteomes" id="UP000308600"/>
    </source>
</evidence>
<sequence>MTQSSQYNAYPAIPQCINQLEHFSPTPIASTSTTLLGDIDANYQSSSNLNDSLCFSPPTSPAGDHPLLFSSISTSPNTAATAVSASDTSRRVTHNQRKQDRIQYAHPLPILPNSPILLFQLQVIRLRPLPTIATLYPPPPVWKIGHYAHNLFESEVYNRKRLTTSVFGAGAGRSHLTVVTPNHGHQCRCQRCISGFSPSISQTPQVQSKRSARPHGARRIPNTDSNPKANQNQLLRGLDNWDAEDDRLEPLLEGLL</sequence>
<dbReference type="Proteomes" id="UP000308600">
    <property type="component" value="Unassembled WGS sequence"/>
</dbReference>
<dbReference type="EMBL" id="ML208307">
    <property type="protein sequence ID" value="TFK70837.1"/>
    <property type="molecule type" value="Genomic_DNA"/>
</dbReference>
<organism evidence="1 2">
    <name type="scientific">Pluteus cervinus</name>
    <dbReference type="NCBI Taxonomy" id="181527"/>
    <lineage>
        <taxon>Eukaryota</taxon>
        <taxon>Fungi</taxon>
        <taxon>Dikarya</taxon>
        <taxon>Basidiomycota</taxon>
        <taxon>Agaricomycotina</taxon>
        <taxon>Agaricomycetes</taxon>
        <taxon>Agaricomycetidae</taxon>
        <taxon>Agaricales</taxon>
        <taxon>Pluteineae</taxon>
        <taxon>Pluteaceae</taxon>
        <taxon>Pluteus</taxon>
    </lineage>
</organism>
<evidence type="ECO:0000313" key="1">
    <source>
        <dbReference type="EMBL" id="TFK70837.1"/>
    </source>
</evidence>
<accession>A0ACD3B0S4</accession>
<protein>
    <submittedName>
        <fullName evidence="1">Uncharacterized protein</fullName>
    </submittedName>
</protein>
<gene>
    <name evidence="1" type="ORF">BDN72DRAFT_938331</name>
</gene>